<feature type="compositionally biased region" description="Polar residues" evidence="1">
    <location>
        <begin position="250"/>
        <end position="260"/>
    </location>
</feature>
<feature type="compositionally biased region" description="Basic and acidic residues" evidence="1">
    <location>
        <begin position="240"/>
        <end position="249"/>
    </location>
</feature>
<feature type="region of interest" description="Disordered" evidence="1">
    <location>
        <begin position="223"/>
        <end position="285"/>
    </location>
</feature>
<organism evidence="2 3">
    <name type="scientific">Ditylenchus destructor</name>
    <dbReference type="NCBI Taxonomy" id="166010"/>
    <lineage>
        <taxon>Eukaryota</taxon>
        <taxon>Metazoa</taxon>
        <taxon>Ecdysozoa</taxon>
        <taxon>Nematoda</taxon>
        <taxon>Chromadorea</taxon>
        <taxon>Rhabditida</taxon>
        <taxon>Tylenchina</taxon>
        <taxon>Tylenchomorpha</taxon>
        <taxon>Sphaerularioidea</taxon>
        <taxon>Anguinidae</taxon>
        <taxon>Anguininae</taxon>
        <taxon>Ditylenchus</taxon>
    </lineage>
</organism>
<name>A0AAD4N9Q0_9BILA</name>
<comment type="caution">
    <text evidence="2">The sequence shown here is derived from an EMBL/GenBank/DDBJ whole genome shotgun (WGS) entry which is preliminary data.</text>
</comment>
<sequence length="386" mass="43808">MLEKVISKRQHNTISKKFPRIFIQILAILLLIIVDSESQRQRLSNGIGDTMDRAIEMTKRRQSADRDTTPSTVTLNSLRSKTTRKVRTEKLDVERLNLLLKTIDKAWVLPKSNSLDPLGSNFQYKKTCANIYKARHLACAQPGFALMCFNFCYEQGEELSFKCEDASDANYCKTNSHYDDYLTRYRKDAYRAKAYIHQMISRCYSTSICSGSLLNSTLTLGSKGAAPIQPPPGQRSGRSRINDRSDSRSKGSAIQASRSVLSRHKRPKILDRYSSRRNQMDENSAEKELVTPFGITKELPRTSAMSRPPDAEKVSKKAKHGWRPLRLVTSSSRPPMDYKRKFNGILGGSEQPAPDGEVGLHNPIGFWNKFQPGRWFHSIHYITPTG</sequence>
<proteinExistence type="predicted"/>
<gene>
    <name evidence="2" type="ORF">DdX_04720</name>
</gene>
<evidence type="ECO:0000313" key="2">
    <source>
        <dbReference type="EMBL" id="KAI1720488.1"/>
    </source>
</evidence>
<dbReference type="AlphaFoldDB" id="A0AAD4N9Q0"/>
<evidence type="ECO:0000256" key="1">
    <source>
        <dbReference type="SAM" id="MobiDB-lite"/>
    </source>
</evidence>
<evidence type="ECO:0000313" key="3">
    <source>
        <dbReference type="Proteomes" id="UP001201812"/>
    </source>
</evidence>
<feature type="compositionally biased region" description="Basic and acidic residues" evidence="1">
    <location>
        <begin position="268"/>
        <end position="285"/>
    </location>
</feature>
<feature type="region of interest" description="Disordered" evidence="1">
    <location>
        <begin position="300"/>
        <end position="321"/>
    </location>
</feature>
<keyword evidence="3" id="KW-1185">Reference proteome</keyword>
<dbReference type="Proteomes" id="UP001201812">
    <property type="component" value="Unassembled WGS sequence"/>
</dbReference>
<accession>A0AAD4N9Q0</accession>
<reference evidence="2" key="1">
    <citation type="submission" date="2022-01" db="EMBL/GenBank/DDBJ databases">
        <title>Genome Sequence Resource for Two Populations of Ditylenchus destructor, the Migratory Endoparasitic Phytonematode.</title>
        <authorList>
            <person name="Zhang H."/>
            <person name="Lin R."/>
            <person name="Xie B."/>
        </authorList>
    </citation>
    <scope>NUCLEOTIDE SEQUENCE</scope>
    <source>
        <strain evidence="2">BazhouSP</strain>
    </source>
</reference>
<dbReference type="EMBL" id="JAKKPZ010000005">
    <property type="protein sequence ID" value="KAI1720488.1"/>
    <property type="molecule type" value="Genomic_DNA"/>
</dbReference>
<protein>
    <submittedName>
        <fullName evidence="2">CYclophyliN</fullName>
    </submittedName>
</protein>